<organism evidence="7 8">
    <name type="scientific">Paraburkholderia bengalensis</name>
    <dbReference type="NCBI Taxonomy" id="2747562"/>
    <lineage>
        <taxon>Bacteria</taxon>
        <taxon>Pseudomonadati</taxon>
        <taxon>Pseudomonadota</taxon>
        <taxon>Betaproteobacteria</taxon>
        <taxon>Burkholderiales</taxon>
        <taxon>Burkholderiaceae</taxon>
        <taxon>Paraburkholderia</taxon>
    </lineage>
</organism>
<dbReference type="EMBL" id="JACFYJ010000002">
    <property type="protein sequence ID" value="MEI5996043.1"/>
    <property type="molecule type" value="Genomic_DNA"/>
</dbReference>
<dbReference type="Proteomes" id="UP001386437">
    <property type="component" value="Unassembled WGS sequence"/>
</dbReference>
<feature type="transmembrane region" description="Helical" evidence="5">
    <location>
        <begin position="263"/>
        <end position="281"/>
    </location>
</feature>
<keyword evidence="4 5" id="KW-0472">Membrane</keyword>
<evidence type="ECO:0000313" key="7">
    <source>
        <dbReference type="EMBL" id="MEI5996043.1"/>
    </source>
</evidence>
<evidence type="ECO:0000256" key="1">
    <source>
        <dbReference type="ARBA" id="ARBA00004141"/>
    </source>
</evidence>
<evidence type="ECO:0000256" key="4">
    <source>
        <dbReference type="ARBA" id="ARBA00023136"/>
    </source>
</evidence>
<feature type="domain" description="Integral membrane bound transporter" evidence="6">
    <location>
        <begin position="41"/>
        <end position="168"/>
    </location>
</feature>
<evidence type="ECO:0000256" key="2">
    <source>
        <dbReference type="ARBA" id="ARBA00022692"/>
    </source>
</evidence>
<reference evidence="7 8" key="1">
    <citation type="journal article" date="2022" name="Arch. Microbiol.">
        <title>Paraburkholderia bengalensis sp. nov. isolated from roots of Oryza sativa, IR64.</title>
        <authorList>
            <person name="Nag P."/>
            <person name="Mondal N."/>
            <person name="Sarkar J."/>
            <person name="Das S."/>
        </authorList>
    </citation>
    <scope>NUCLEOTIDE SEQUENCE [LARGE SCALE GENOMIC DNA]</scope>
    <source>
        <strain evidence="7 8">IR64_4_BI</strain>
    </source>
</reference>
<evidence type="ECO:0000313" key="8">
    <source>
        <dbReference type="Proteomes" id="UP001386437"/>
    </source>
</evidence>
<feature type="transmembrane region" description="Helical" evidence="5">
    <location>
        <begin position="312"/>
        <end position="329"/>
    </location>
</feature>
<feature type="transmembrane region" description="Helical" evidence="5">
    <location>
        <begin position="103"/>
        <end position="119"/>
    </location>
</feature>
<proteinExistence type="predicted"/>
<gene>
    <name evidence="7" type="ORF">H3V53_02090</name>
</gene>
<keyword evidence="2 5" id="KW-0812">Transmembrane</keyword>
<protein>
    <submittedName>
        <fullName evidence="7">FUSC family protein</fullName>
    </submittedName>
</protein>
<dbReference type="InterPro" id="IPR049453">
    <property type="entry name" value="Memb_transporter_dom"/>
</dbReference>
<dbReference type="RefSeq" id="WP_336596496.1">
    <property type="nucleotide sequence ID" value="NZ_JACFYJ010000002.1"/>
</dbReference>
<accession>A0ABU8IKD9</accession>
<feature type="transmembrane region" description="Helical" evidence="5">
    <location>
        <begin position="349"/>
        <end position="370"/>
    </location>
</feature>
<feature type="transmembrane region" description="Helical" evidence="5">
    <location>
        <begin position="55"/>
        <end position="73"/>
    </location>
</feature>
<sequence>MYDTFLLALRNTLSAFRAELSWRTLAARVRRCSEAVLATLVAVCVSRFFGLPEIWWAAICAFSLTGLALGAALDLGVQQIIGTFGGTVIGLLLSRLAAHDVAVFVLTMACLSAAGLYLATKRSAGYMWILSTALAIYIVATTHAQPAADLRGVAQALWINALIGTTAYLGVTLVVAAAMLLCNARRPAAEAGHPRFAHALTDRTLGRLPHTTIGAVTLSMLAYLAWRYPVEGFAQAMTTAIVVLMVPVDAQGTWSPYGVVQRMCHRLLGCALGCAVVLAVLPLTAGSLVDCLLAVCVFVWLACFLRFGHSDISYVGTQFGAVVILSFVHDRVWLSDDAGVAYRRLVGIAAGNVALAAVFVLVMAACAVWARNRTAKQTGKQTP</sequence>
<feature type="transmembrane region" description="Helical" evidence="5">
    <location>
        <begin position="126"/>
        <end position="145"/>
    </location>
</feature>
<comment type="caution">
    <text evidence="7">The sequence shown here is derived from an EMBL/GenBank/DDBJ whole genome shotgun (WGS) entry which is preliminary data.</text>
</comment>
<name>A0ABU8IKD9_9BURK</name>
<feature type="transmembrane region" description="Helical" evidence="5">
    <location>
        <begin position="157"/>
        <end position="184"/>
    </location>
</feature>
<dbReference type="Pfam" id="PF13515">
    <property type="entry name" value="FUSC_2"/>
    <property type="match status" value="1"/>
</dbReference>
<keyword evidence="8" id="KW-1185">Reference proteome</keyword>
<evidence type="ECO:0000256" key="3">
    <source>
        <dbReference type="ARBA" id="ARBA00022989"/>
    </source>
</evidence>
<evidence type="ECO:0000259" key="6">
    <source>
        <dbReference type="Pfam" id="PF13515"/>
    </source>
</evidence>
<feature type="transmembrane region" description="Helical" evidence="5">
    <location>
        <begin position="205"/>
        <end position="226"/>
    </location>
</feature>
<evidence type="ECO:0000256" key="5">
    <source>
        <dbReference type="SAM" id="Phobius"/>
    </source>
</evidence>
<feature type="transmembrane region" description="Helical" evidence="5">
    <location>
        <begin position="287"/>
        <end position="305"/>
    </location>
</feature>
<keyword evidence="3 5" id="KW-1133">Transmembrane helix</keyword>
<comment type="subcellular location">
    <subcellularLocation>
        <location evidence="1">Membrane</location>
        <topology evidence="1">Multi-pass membrane protein</topology>
    </subcellularLocation>
</comment>